<gene>
    <name evidence="1" type="ORF">COV05_03285</name>
</gene>
<evidence type="ECO:0000313" key="2">
    <source>
        <dbReference type="Proteomes" id="UP000231436"/>
    </source>
</evidence>
<organism evidence="1 2">
    <name type="scientific">Candidatus Uhrbacteria bacterium CG10_big_fil_rev_8_21_14_0_10_48_16</name>
    <dbReference type="NCBI Taxonomy" id="1975038"/>
    <lineage>
        <taxon>Bacteria</taxon>
        <taxon>Candidatus Uhriibacteriota</taxon>
    </lineage>
</organism>
<accession>A0A2M8LGZ7</accession>
<sequence length="208" mass="23837">MAMELTHVRFAQDLKNRLGIENESAYYAGTIYPDSRYMTKIDRNLTHAGTSPQDPFVEGLTDFEKGWATHLLYDRLAHPQYAQLSPWPSETVEQGNHVWQFISAAKVVEDMQSYEVMGGTVDMILNIDFQQRPNDEDPSIMRAYAQIQKTLYQQTPALEHYRNFWVTLSSNTVVIDGVMKHVTEMLSNDSLQKNIRGIYASVLDELAI</sequence>
<comment type="caution">
    <text evidence="1">The sequence shown here is derived from an EMBL/GenBank/DDBJ whole genome shotgun (WGS) entry which is preliminary data.</text>
</comment>
<evidence type="ECO:0000313" key="1">
    <source>
        <dbReference type="EMBL" id="PJE76676.1"/>
    </source>
</evidence>
<name>A0A2M8LGZ7_9BACT</name>
<evidence type="ECO:0008006" key="3">
    <source>
        <dbReference type="Google" id="ProtNLM"/>
    </source>
</evidence>
<proteinExistence type="predicted"/>
<protein>
    <recommendedName>
        <fullName evidence="3">Phospholipase C/D domain-containing protein</fullName>
    </recommendedName>
</protein>
<dbReference type="AlphaFoldDB" id="A0A2M8LGZ7"/>
<dbReference type="EMBL" id="PFEU01000016">
    <property type="protein sequence ID" value="PJE76676.1"/>
    <property type="molecule type" value="Genomic_DNA"/>
</dbReference>
<reference evidence="2" key="1">
    <citation type="submission" date="2017-09" db="EMBL/GenBank/DDBJ databases">
        <title>Depth-based differentiation of microbial function through sediment-hosted aquifers and enrichment of novel symbionts in the deep terrestrial subsurface.</title>
        <authorList>
            <person name="Probst A.J."/>
            <person name="Ladd B."/>
            <person name="Jarett J.K."/>
            <person name="Geller-Mcgrath D.E."/>
            <person name="Sieber C.M.K."/>
            <person name="Emerson J.B."/>
            <person name="Anantharaman K."/>
            <person name="Thomas B.C."/>
            <person name="Malmstrom R."/>
            <person name="Stieglmeier M."/>
            <person name="Klingl A."/>
            <person name="Woyke T."/>
            <person name="Ryan C.M."/>
            <person name="Banfield J.F."/>
        </authorList>
    </citation>
    <scope>NUCLEOTIDE SEQUENCE [LARGE SCALE GENOMIC DNA]</scope>
</reference>
<dbReference type="Proteomes" id="UP000231436">
    <property type="component" value="Unassembled WGS sequence"/>
</dbReference>